<organism evidence="2 3">
    <name type="scientific">Roseibium suaedae</name>
    <dbReference type="NCBI Taxonomy" id="735517"/>
    <lineage>
        <taxon>Bacteria</taxon>
        <taxon>Pseudomonadati</taxon>
        <taxon>Pseudomonadota</taxon>
        <taxon>Alphaproteobacteria</taxon>
        <taxon>Hyphomicrobiales</taxon>
        <taxon>Stappiaceae</taxon>
        <taxon>Roseibium</taxon>
    </lineage>
</organism>
<feature type="transmembrane region" description="Helical" evidence="1">
    <location>
        <begin position="83"/>
        <end position="106"/>
    </location>
</feature>
<accession>A0A1M6Z4L0</accession>
<sequence length="154" mass="15682">MLKTFGAFAAGLIFGTGILLSGMGNPAKVLNFFDLAGTWDPSLMFVMGGALAVTFIGYRLVFQMKRPLLAASFSLPTSTVLDARLIGGAAIFGIGWGIAGFCPGGLLPVIGYGQIEPFIMLGGILTGMIIVKAVTASGSKTAPAGKAAPRPAQG</sequence>
<dbReference type="RefSeq" id="WP_073007454.1">
    <property type="nucleotide sequence ID" value="NZ_FRBW01000001.1"/>
</dbReference>
<dbReference type="Pfam" id="PF20398">
    <property type="entry name" value="DUF6691"/>
    <property type="match status" value="1"/>
</dbReference>
<dbReference type="EMBL" id="FRBW01000001">
    <property type="protein sequence ID" value="SHL25332.1"/>
    <property type="molecule type" value="Genomic_DNA"/>
</dbReference>
<evidence type="ECO:0000313" key="3">
    <source>
        <dbReference type="Proteomes" id="UP000186002"/>
    </source>
</evidence>
<proteinExistence type="predicted"/>
<protein>
    <recommendedName>
        <fullName evidence="4">YeeE/YedE family protein</fullName>
    </recommendedName>
</protein>
<keyword evidence="3" id="KW-1185">Reference proteome</keyword>
<dbReference type="AlphaFoldDB" id="A0A1M6Z4L0"/>
<evidence type="ECO:0000313" key="2">
    <source>
        <dbReference type="EMBL" id="SHL25332.1"/>
    </source>
</evidence>
<evidence type="ECO:0008006" key="4">
    <source>
        <dbReference type="Google" id="ProtNLM"/>
    </source>
</evidence>
<dbReference type="InterPro" id="IPR046513">
    <property type="entry name" value="DUF6691"/>
</dbReference>
<reference evidence="2 3" key="1">
    <citation type="submission" date="2016-11" db="EMBL/GenBank/DDBJ databases">
        <authorList>
            <person name="Jaros S."/>
            <person name="Januszkiewicz K."/>
            <person name="Wedrychowicz H."/>
        </authorList>
    </citation>
    <scope>NUCLEOTIDE SEQUENCE [LARGE SCALE GENOMIC DNA]</scope>
    <source>
        <strain evidence="2 3">DSM 22153</strain>
    </source>
</reference>
<dbReference type="STRING" id="735517.SAMN05444272_0127"/>
<evidence type="ECO:0000256" key="1">
    <source>
        <dbReference type="SAM" id="Phobius"/>
    </source>
</evidence>
<keyword evidence="1" id="KW-0472">Membrane</keyword>
<keyword evidence="1" id="KW-0812">Transmembrane</keyword>
<feature type="transmembrane region" description="Helical" evidence="1">
    <location>
        <begin position="118"/>
        <end position="136"/>
    </location>
</feature>
<feature type="transmembrane region" description="Helical" evidence="1">
    <location>
        <begin position="42"/>
        <end position="62"/>
    </location>
</feature>
<keyword evidence="1" id="KW-1133">Transmembrane helix</keyword>
<name>A0A1M6Z4L0_9HYPH</name>
<dbReference type="Proteomes" id="UP000186002">
    <property type="component" value="Unassembled WGS sequence"/>
</dbReference>
<dbReference type="OrthoDB" id="9790409at2"/>
<gene>
    <name evidence="2" type="ORF">SAMN05444272_0127</name>
</gene>